<protein>
    <submittedName>
        <fullName evidence="1">Uncharacterized protein</fullName>
    </submittedName>
</protein>
<name>A0A6S7BTG4_9BURK</name>
<reference evidence="1 2" key="1">
    <citation type="submission" date="2020-04" db="EMBL/GenBank/DDBJ databases">
        <authorList>
            <person name="De Canck E."/>
        </authorList>
    </citation>
    <scope>NUCLEOTIDE SEQUENCE [LARGE SCALE GENOMIC DNA]</scope>
    <source>
        <strain evidence="1 2">LMG 28138</strain>
    </source>
</reference>
<dbReference type="Proteomes" id="UP000494115">
    <property type="component" value="Unassembled WGS sequence"/>
</dbReference>
<dbReference type="AlphaFoldDB" id="A0A6S7BTG4"/>
<keyword evidence="2" id="KW-1185">Reference proteome</keyword>
<dbReference type="EMBL" id="CADIKM010000019">
    <property type="protein sequence ID" value="CAB3794399.1"/>
    <property type="molecule type" value="Genomic_DNA"/>
</dbReference>
<sequence length="33" mass="3480">MAFSTCGLPFLLRVFPLASNHVEYLPAQAGTGA</sequence>
<evidence type="ECO:0000313" key="1">
    <source>
        <dbReference type="EMBL" id="CAB3794399.1"/>
    </source>
</evidence>
<organism evidence="1 2">
    <name type="scientific">Pararobbsia alpina</name>
    <dbReference type="NCBI Taxonomy" id="621374"/>
    <lineage>
        <taxon>Bacteria</taxon>
        <taxon>Pseudomonadati</taxon>
        <taxon>Pseudomonadota</taxon>
        <taxon>Betaproteobacteria</taxon>
        <taxon>Burkholderiales</taxon>
        <taxon>Burkholderiaceae</taxon>
        <taxon>Pararobbsia</taxon>
    </lineage>
</organism>
<accession>A0A6S7BTG4</accession>
<gene>
    <name evidence="1" type="ORF">LMG28138_03687</name>
</gene>
<proteinExistence type="predicted"/>
<evidence type="ECO:0000313" key="2">
    <source>
        <dbReference type="Proteomes" id="UP000494115"/>
    </source>
</evidence>